<sequence>MRPPLSATAAAPAPTYRYGRRPYSVWVACLTALSAAAVANAVILLHHAAIRCYHPVSSILVHVENPEPRRAGVSPPRPTYGNPRYYVRVRDLRGRPPDEEVEVPRYAPTVRYGQSDWTRRRRGRSGATPDAEFYKDLKRRINAPLVVYMSRAEEQPVLEPPGGYFWRRAVGWVTAGLAAASAGAAVALAVADRRGGGRVGPGGAAPTRRGGSFPSWWSSSGRGDGAGVSAEEDIVWMGDWVTWADAAVDGRGSGGIRDGGRSADGSTSGAGPSRPPRLAGAVRSVDDPGGGRHLGEPHSGGGGRRSTGLAAAEIEGVLATGAIRPTAFSATPAAADWSCAICLDGLPAGAAAPSGGCFPTDGGVGDDRPAAVDDDPVGVTLAAVRSWVAAARRGSVAVPVGEDFGAYVRGAKGRESGGRRLPSRGGGLANGAAADDGSHGSQAGGGGGGTRLPRRLVCLPCTHVFHARCLRRWLVLGSTECPLCKRAS</sequence>
<proteinExistence type="predicted"/>
<evidence type="ECO:0000313" key="2">
    <source>
        <dbReference type="Proteomes" id="UP000798662"/>
    </source>
</evidence>
<organism evidence="1 2">
    <name type="scientific">Pyropia yezoensis</name>
    <name type="common">Susabi-nori</name>
    <name type="synonym">Porphyra yezoensis</name>
    <dbReference type="NCBI Taxonomy" id="2788"/>
    <lineage>
        <taxon>Eukaryota</taxon>
        <taxon>Rhodophyta</taxon>
        <taxon>Bangiophyceae</taxon>
        <taxon>Bangiales</taxon>
        <taxon>Bangiaceae</taxon>
        <taxon>Pyropia</taxon>
    </lineage>
</organism>
<comment type="caution">
    <text evidence="1">The sequence shown here is derived from an EMBL/GenBank/DDBJ whole genome shotgun (WGS) entry which is preliminary data.</text>
</comment>
<evidence type="ECO:0000313" key="1">
    <source>
        <dbReference type="EMBL" id="KAK1862473.1"/>
    </source>
</evidence>
<reference evidence="1" key="1">
    <citation type="submission" date="2019-11" db="EMBL/GenBank/DDBJ databases">
        <title>Nori genome reveals adaptations in red seaweeds to the harsh intertidal environment.</title>
        <authorList>
            <person name="Wang D."/>
            <person name="Mao Y."/>
        </authorList>
    </citation>
    <scope>NUCLEOTIDE SEQUENCE</scope>
    <source>
        <tissue evidence="1">Gametophyte</tissue>
    </source>
</reference>
<gene>
    <name evidence="1" type="ORF">I4F81_005041</name>
</gene>
<protein>
    <submittedName>
        <fullName evidence="1">Uncharacterized protein</fullName>
    </submittedName>
</protein>
<name>A0ACC3BY06_PYRYE</name>
<dbReference type="Proteomes" id="UP000798662">
    <property type="component" value="Chromosome 1"/>
</dbReference>
<accession>A0ACC3BY06</accession>
<keyword evidence="2" id="KW-1185">Reference proteome</keyword>
<dbReference type="EMBL" id="CM020618">
    <property type="protein sequence ID" value="KAK1862473.1"/>
    <property type="molecule type" value="Genomic_DNA"/>
</dbReference>